<dbReference type="EMBL" id="KE747823">
    <property type="protein sequence ID" value="RMZ69911.1"/>
    <property type="molecule type" value="Genomic_DNA"/>
</dbReference>
<protein>
    <recommendedName>
        <fullName evidence="3">Ankyrin repeat</fullName>
    </recommendedName>
</protein>
<gene>
    <name evidence="1" type="ORF">GMOD_00008849</name>
</gene>
<dbReference type="AlphaFoldDB" id="A0A3M7M5Y3"/>
<name>A0A3M7M5Y3_9PLEO</name>
<dbReference type="Gene3D" id="1.25.40.20">
    <property type="entry name" value="Ankyrin repeat-containing domain"/>
    <property type="match status" value="1"/>
</dbReference>
<evidence type="ECO:0000313" key="1">
    <source>
        <dbReference type="EMBL" id="RMZ69911.1"/>
    </source>
</evidence>
<accession>A0A3M7M5Y3</accession>
<evidence type="ECO:0000313" key="2">
    <source>
        <dbReference type="Proteomes" id="UP000265663"/>
    </source>
</evidence>
<dbReference type="OrthoDB" id="3692348at2759"/>
<organism evidence="1 2">
    <name type="scientific">Pyrenophora seminiperda CCB06</name>
    <dbReference type="NCBI Taxonomy" id="1302712"/>
    <lineage>
        <taxon>Eukaryota</taxon>
        <taxon>Fungi</taxon>
        <taxon>Dikarya</taxon>
        <taxon>Ascomycota</taxon>
        <taxon>Pezizomycotina</taxon>
        <taxon>Dothideomycetes</taxon>
        <taxon>Pleosporomycetidae</taxon>
        <taxon>Pleosporales</taxon>
        <taxon>Pleosporineae</taxon>
        <taxon>Pleosporaceae</taxon>
        <taxon>Pyrenophora</taxon>
    </lineage>
</organism>
<evidence type="ECO:0008006" key="3">
    <source>
        <dbReference type="Google" id="ProtNLM"/>
    </source>
</evidence>
<dbReference type="Proteomes" id="UP000265663">
    <property type="component" value="Unassembled WGS sequence"/>
</dbReference>
<keyword evidence="2" id="KW-1185">Reference proteome</keyword>
<sequence>MAEEIERDILFQQPLQAFESLSDQVPPQTPTSQRLLLPLMPCFLAAKTSQPLDFHPDLPRKINDMLRLVTQQQSRNQVVIYGSDVIHRHHDVIVTICTAVCKLLSQEVVLSILLTNARPSDLVTPLPPQWAAILNGPTDLPFHIAAAMAVRSKDVIRDLISKHNPGDLKHDFFGSPLINAIKLGDISTVRIISRYLKRSNKDKTMTPEAKDVLLNNVNAAFPTYEAIENAILYNNPDILHVLADLIGSVFGEINSKHFNAFLSNAARHGDAQTMRAIYSFRRDRTWMLAYDTMSEVCKTGDYHLIFAAFANAQHRFTHHSSRWHPFHIAVRNNIEAAQAVYDTGRININEAVASTMTTYWNEPVTALDVAIHKRDPPMIKWLLDHGAEYRRRFPPRMPGNVYNMLRNKAIADDPRMAALPPFGQYHNMSPEAQSNFRFDLGR</sequence>
<proteinExistence type="predicted"/>
<reference evidence="1 2" key="1">
    <citation type="journal article" date="2014" name="PLoS ONE">
        <title>De novo Genome Assembly of the Fungal Plant Pathogen Pyrenophora semeniperda.</title>
        <authorList>
            <person name="Soliai M.M."/>
            <person name="Meyer S.E."/>
            <person name="Udall J.A."/>
            <person name="Elzinga D.E."/>
            <person name="Hermansen R.A."/>
            <person name="Bodily P.M."/>
            <person name="Hart A.A."/>
            <person name="Coleman C.E."/>
        </authorList>
    </citation>
    <scope>NUCLEOTIDE SEQUENCE [LARGE SCALE GENOMIC DNA]</scope>
    <source>
        <strain evidence="1 2">CCB06</strain>
        <tissue evidence="1">Mycelium</tissue>
    </source>
</reference>
<dbReference type="InterPro" id="IPR036770">
    <property type="entry name" value="Ankyrin_rpt-contain_sf"/>
</dbReference>
<dbReference type="SUPFAM" id="SSF48403">
    <property type="entry name" value="Ankyrin repeat"/>
    <property type="match status" value="1"/>
</dbReference>